<dbReference type="Proteomes" id="UP000094313">
    <property type="component" value="Chromosome"/>
</dbReference>
<keyword evidence="2" id="KW-0812">Transmembrane</keyword>
<feature type="transmembrane region" description="Helical" evidence="2">
    <location>
        <begin position="113"/>
        <end position="130"/>
    </location>
</feature>
<dbReference type="KEGG" id="psty:BFS30_05010"/>
<reference evidence="3 4" key="1">
    <citation type="submission" date="2016-08" db="EMBL/GenBank/DDBJ databases">
        <authorList>
            <person name="Seilhamer J.J."/>
        </authorList>
    </citation>
    <scope>NUCLEOTIDE SEQUENCE [LARGE SCALE GENOMIC DNA]</scope>
    <source>
        <strain evidence="3 4">DX4</strain>
    </source>
</reference>
<feature type="transmembrane region" description="Helical" evidence="2">
    <location>
        <begin position="259"/>
        <end position="277"/>
    </location>
</feature>
<feature type="transmembrane region" description="Helical" evidence="2">
    <location>
        <begin position="284"/>
        <end position="301"/>
    </location>
</feature>
<dbReference type="AlphaFoldDB" id="A0A1D7QD04"/>
<dbReference type="RefSeq" id="WP_069378266.1">
    <property type="nucleotide sequence ID" value="NZ_CP017141.1"/>
</dbReference>
<keyword evidence="2" id="KW-1133">Transmembrane helix</keyword>
<feature type="transmembrane region" description="Helical" evidence="2">
    <location>
        <begin position="218"/>
        <end position="239"/>
    </location>
</feature>
<protein>
    <recommendedName>
        <fullName evidence="5">DUF2157 domain-containing protein</fullName>
    </recommendedName>
</protein>
<accession>A0A1D7QD04</accession>
<evidence type="ECO:0008006" key="5">
    <source>
        <dbReference type="Google" id="ProtNLM"/>
    </source>
</evidence>
<sequence length="390" mass="43400">MIIYNKTWLNNLELQEQAKQMYSSGNISKSEFNSIEEKYPVGFYSPNIFIRAGLFILTLVITSCAGGLLSLTLGSIDNLITSPGYWAFLGIISYISLEMVVKTMHHFRSGVDDALMWTAVSLFVAAYFGFTDNTSSALSFEAHFSGFAFLLACYFTLRFADMLMAFLSFLFLIAFIFFNRQVFGVYSTAILPFLTILISAGVYFLALYWNKFRHYKNCLLVIQVASLLLAYAAGNYFVVRELGSMISDPAPAEGQGIPLGWFFWIWTIALPFLYIALGIRRKEIVLLRSGLILIAAAAFTFRNYYHLIPVEGALCIAGAALLTISYLIIRYLKTPKYGFTYEETDQDHLMDKIKVESLIVGETFSNSQPAPEGSRMGGGSFGGGGAGADF</sequence>
<dbReference type="OrthoDB" id="660047at2"/>
<feature type="compositionally biased region" description="Gly residues" evidence="1">
    <location>
        <begin position="375"/>
        <end position="390"/>
    </location>
</feature>
<feature type="transmembrane region" description="Helical" evidence="2">
    <location>
        <begin position="48"/>
        <end position="71"/>
    </location>
</feature>
<feature type="transmembrane region" description="Helical" evidence="2">
    <location>
        <begin position="307"/>
        <end position="329"/>
    </location>
</feature>
<feature type="transmembrane region" description="Helical" evidence="2">
    <location>
        <begin position="83"/>
        <end position="101"/>
    </location>
</feature>
<evidence type="ECO:0000313" key="3">
    <source>
        <dbReference type="EMBL" id="AOM76570.1"/>
    </source>
</evidence>
<evidence type="ECO:0000256" key="1">
    <source>
        <dbReference type="SAM" id="MobiDB-lite"/>
    </source>
</evidence>
<evidence type="ECO:0000313" key="4">
    <source>
        <dbReference type="Proteomes" id="UP000094313"/>
    </source>
</evidence>
<evidence type="ECO:0000256" key="2">
    <source>
        <dbReference type="SAM" id="Phobius"/>
    </source>
</evidence>
<proteinExistence type="predicted"/>
<feature type="transmembrane region" description="Helical" evidence="2">
    <location>
        <begin position="162"/>
        <end position="178"/>
    </location>
</feature>
<dbReference type="EMBL" id="CP017141">
    <property type="protein sequence ID" value="AOM76570.1"/>
    <property type="molecule type" value="Genomic_DNA"/>
</dbReference>
<gene>
    <name evidence="3" type="ORF">BFS30_05010</name>
</gene>
<keyword evidence="4" id="KW-1185">Reference proteome</keyword>
<organism evidence="3 4">
    <name type="scientific">Pedobacter steynii</name>
    <dbReference type="NCBI Taxonomy" id="430522"/>
    <lineage>
        <taxon>Bacteria</taxon>
        <taxon>Pseudomonadati</taxon>
        <taxon>Bacteroidota</taxon>
        <taxon>Sphingobacteriia</taxon>
        <taxon>Sphingobacteriales</taxon>
        <taxon>Sphingobacteriaceae</taxon>
        <taxon>Pedobacter</taxon>
    </lineage>
</organism>
<name>A0A1D7QD04_9SPHI</name>
<feature type="region of interest" description="Disordered" evidence="1">
    <location>
        <begin position="366"/>
        <end position="390"/>
    </location>
</feature>
<feature type="transmembrane region" description="Helical" evidence="2">
    <location>
        <begin position="184"/>
        <end position="206"/>
    </location>
</feature>
<keyword evidence="2" id="KW-0472">Membrane</keyword>
<feature type="transmembrane region" description="Helical" evidence="2">
    <location>
        <begin position="136"/>
        <end position="155"/>
    </location>
</feature>